<keyword evidence="1" id="KW-0472">Membrane</keyword>
<comment type="caution">
    <text evidence="2">The sequence shown here is derived from an EMBL/GenBank/DDBJ whole genome shotgun (WGS) entry which is preliminary data.</text>
</comment>
<feature type="transmembrane region" description="Helical" evidence="1">
    <location>
        <begin position="12"/>
        <end position="30"/>
    </location>
</feature>
<protein>
    <submittedName>
        <fullName evidence="2">Uncharacterized protein</fullName>
    </submittedName>
</protein>
<organism evidence="2 3">
    <name type="scientific">Natrinema versiforme JCM 10478</name>
    <dbReference type="NCBI Taxonomy" id="1227496"/>
    <lineage>
        <taxon>Archaea</taxon>
        <taxon>Methanobacteriati</taxon>
        <taxon>Methanobacteriota</taxon>
        <taxon>Stenosarchaea group</taxon>
        <taxon>Halobacteria</taxon>
        <taxon>Halobacteriales</taxon>
        <taxon>Natrialbaceae</taxon>
        <taxon>Natrinema</taxon>
    </lineage>
</organism>
<keyword evidence="1" id="KW-0812">Transmembrane</keyword>
<keyword evidence="3" id="KW-1185">Reference proteome</keyword>
<evidence type="ECO:0000256" key="1">
    <source>
        <dbReference type="SAM" id="Phobius"/>
    </source>
</evidence>
<dbReference type="Proteomes" id="UP000011632">
    <property type="component" value="Unassembled WGS sequence"/>
</dbReference>
<name>L9YD65_9EURY</name>
<sequence length="62" mass="6644">MTAGEPRFVDRLRSLLGAPIIALVLVYVDSSLVDLSLFHMATIALVLSVGIHEIAPRVGEIS</sequence>
<proteinExistence type="predicted"/>
<gene>
    <name evidence="2" type="ORF">C489_00881</name>
</gene>
<keyword evidence="1" id="KW-1133">Transmembrane helix</keyword>
<accession>L9YD65</accession>
<evidence type="ECO:0000313" key="2">
    <source>
        <dbReference type="EMBL" id="ELY70868.1"/>
    </source>
</evidence>
<reference evidence="2 3" key="1">
    <citation type="journal article" date="2014" name="PLoS Genet.">
        <title>Phylogenetically driven sequencing of extremely halophilic archaea reveals strategies for static and dynamic osmo-response.</title>
        <authorList>
            <person name="Becker E.A."/>
            <person name="Seitzer P.M."/>
            <person name="Tritt A."/>
            <person name="Larsen D."/>
            <person name="Krusor M."/>
            <person name="Yao A.I."/>
            <person name="Wu D."/>
            <person name="Madern D."/>
            <person name="Eisen J.A."/>
            <person name="Darling A.E."/>
            <person name="Facciotti M.T."/>
        </authorList>
    </citation>
    <scope>NUCLEOTIDE SEQUENCE [LARGE SCALE GENOMIC DNA]</scope>
    <source>
        <strain evidence="2 3">JCM 10478</strain>
    </source>
</reference>
<evidence type="ECO:0000313" key="3">
    <source>
        <dbReference type="Proteomes" id="UP000011632"/>
    </source>
</evidence>
<dbReference type="EMBL" id="AOID01000005">
    <property type="protein sequence ID" value="ELY70868.1"/>
    <property type="molecule type" value="Genomic_DNA"/>
</dbReference>
<dbReference type="AlphaFoldDB" id="L9YD65"/>
<dbReference type="PATRIC" id="fig|1227496.3.peg.182"/>